<evidence type="ECO:0000313" key="2">
    <source>
        <dbReference type="EMBL" id="GAA0900456.1"/>
    </source>
</evidence>
<evidence type="ECO:0008006" key="4">
    <source>
        <dbReference type="Google" id="ProtNLM"/>
    </source>
</evidence>
<dbReference type="EMBL" id="BAAAHP010000219">
    <property type="protein sequence ID" value="GAA0900456.1"/>
    <property type="molecule type" value="Genomic_DNA"/>
</dbReference>
<name>A0ABP3YNP2_9PSEU</name>
<keyword evidence="3" id="KW-1185">Reference proteome</keyword>
<organism evidence="2 3">
    <name type="scientific">Pseudonocardia zijingensis</name>
    <dbReference type="NCBI Taxonomy" id="153376"/>
    <lineage>
        <taxon>Bacteria</taxon>
        <taxon>Bacillati</taxon>
        <taxon>Actinomycetota</taxon>
        <taxon>Actinomycetes</taxon>
        <taxon>Pseudonocardiales</taxon>
        <taxon>Pseudonocardiaceae</taxon>
        <taxon>Pseudonocardia</taxon>
    </lineage>
</organism>
<comment type="caution">
    <text evidence="2">The sequence shown here is derived from an EMBL/GenBank/DDBJ whole genome shotgun (WGS) entry which is preliminary data.</text>
</comment>
<feature type="region of interest" description="Disordered" evidence="1">
    <location>
        <begin position="1"/>
        <end position="28"/>
    </location>
</feature>
<gene>
    <name evidence="2" type="ORF">GCM10009559_66410</name>
</gene>
<evidence type="ECO:0000256" key="1">
    <source>
        <dbReference type="SAM" id="MobiDB-lite"/>
    </source>
</evidence>
<protein>
    <recommendedName>
        <fullName evidence="4">FXSXX-COOH protein</fullName>
    </recommendedName>
</protein>
<feature type="compositionally biased region" description="Basic and acidic residues" evidence="1">
    <location>
        <begin position="1"/>
        <end position="16"/>
    </location>
</feature>
<proteinExistence type="predicted"/>
<reference evidence="3" key="1">
    <citation type="journal article" date="2019" name="Int. J. Syst. Evol. Microbiol.">
        <title>The Global Catalogue of Microorganisms (GCM) 10K type strain sequencing project: providing services to taxonomists for standard genome sequencing and annotation.</title>
        <authorList>
            <consortium name="The Broad Institute Genomics Platform"/>
            <consortium name="The Broad Institute Genome Sequencing Center for Infectious Disease"/>
            <person name="Wu L."/>
            <person name="Ma J."/>
        </authorList>
    </citation>
    <scope>NUCLEOTIDE SEQUENCE [LARGE SCALE GENOMIC DNA]</scope>
    <source>
        <strain evidence="3">JCM 11117</strain>
    </source>
</reference>
<accession>A0ABP3YNP2</accession>
<evidence type="ECO:0000313" key="3">
    <source>
        <dbReference type="Proteomes" id="UP001499967"/>
    </source>
</evidence>
<sequence length="80" mass="8895">MEPPERVPPVRHDQPRTRLTSPPKVDLGLNALQGGARLEVALMRVADLRPTIGRRLASTAAVPRPDRVVDEDNRIGRWSP</sequence>
<dbReference type="Proteomes" id="UP001499967">
    <property type="component" value="Unassembled WGS sequence"/>
</dbReference>